<evidence type="ECO:0000313" key="3">
    <source>
        <dbReference type="EMBL" id="XAY07303.1"/>
    </source>
</evidence>
<dbReference type="AlphaFoldDB" id="A0AAU7B084"/>
<reference evidence="3" key="1">
    <citation type="submission" date="2022-12" db="EMBL/GenBank/DDBJ databases">
        <title>Paraconexibacter alkalitolerans sp. nov. and Baekduia alba sp. nov., isolated from soil and emended description of the genera Paraconexibacter (Chun et al., 2020) and Baekduia (An et al., 2020).</title>
        <authorList>
            <person name="Vieira S."/>
            <person name="Huber K.J."/>
            <person name="Geppert A."/>
            <person name="Wolf J."/>
            <person name="Neumann-Schaal M."/>
            <person name="Muesken M."/>
            <person name="Overmann J."/>
        </authorList>
    </citation>
    <scope>NUCLEOTIDE SEQUENCE</scope>
    <source>
        <strain evidence="3">AEG42_29</strain>
    </source>
</reference>
<dbReference type="KEGG" id="parq:DSM112329_04184"/>
<organism evidence="3">
    <name type="scientific">Paraconexibacter sp. AEG42_29</name>
    <dbReference type="NCBI Taxonomy" id="2997339"/>
    <lineage>
        <taxon>Bacteria</taxon>
        <taxon>Bacillati</taxon>
        <taxon>Actinomycetota</taxon>
        <taxon>Thermoleophilia</taxon>
        <taxon>Solirubrobacterales</taxon>
        <taxon>Paraconexibacteraceae</taxon>
        <taxon>Paraconexibacter</taxon>
    </lineage>
</organism>
<name>A0AAU7B084_9ACTN</name>
<dbReference type="Pfam" id="PF01575">
    <property type="entry name" value="MaoC_dehydratas"/>
    <property type="match status" value="1"/>
</dbReference>
<dbReference type="Gene3D" id="3.10.129.10">
    <property type="entry name" value="Hotdog Thioesterase"/>
    <property type="match status" value="1"/>
</dbReference>
<dbReference type="InterPro" id="IPR052342">
    <property type="entry name" value="MCH/BMMD"/>
</dbReference>
<dbReference type="PANTHER" id="PTHR43664:SF1">
    <property type="entry name" value="BETA-METHYLMALYL-COA DEHYDRATASE"/>
    <property type="match status" value="1"/>
</dbReference>
<comment type="similarity">
    <text evidence="1">Belongs to the enoyl-CoA hydratase/isomerase family.</text>
</comment>
<evidence type="ECO:0000256" key="1">
    <source>
        <dbReference type="ARBA" id="ARBA00005254"/>
    </source>
</evidence>
<evidence type="ECO:0000259" key="2">
    <source>
        <dbReference type="Pfam" id="PF01575"/>
    </source>
</evidence>
<proteinExistence type="inferred from homology"/>
<dbReference type="InterPro" id="IPR002539">
    <property type="entry name" value="MaoC-like_dom"/>
</dbReference>
<dbReference type="SUPFAM" id="SSF54637">
    <property type="entry name" value="Thioesterase/thiol ester dehydrase-isomerase"/>
    <property type="match status" value="1"/>
</dbReference>
<accession>A0AAU7B084</accession>
<sequence>MPRMRYAEDLTVGTVFELGERQLSAEEIVAFARDWDPQPFHVDPAFAEQTDFGGLIASGVQTIAVAQRLLFDAFFAGTAVIAGVAVDGLRMRRPVRPSTIITGRAEIDEQRLDDDGRGLIGFTVKLVDQDGDTLMTHRTTMLVSRRPTAAYT</sequence>
<dbReference type="PANTHER" id="PTHR43664">
    <property type="entry name" value="MONOAMINE OXIDASE-RELATED"/>
    <property type="match status" value="1"/>
</dbReference>
<protein>
    <recommendedName>
        <fullName evidence="2">MaoC-like domain-containing protein</fullName>
    </recommendedName>
</protein>
<gene>
    <name evidence="3" type="ORF">DSM112329_04184</name>
</gene>
<dbReference type="EMBL" id="CP114014">
    <property type="protein sequence ID" value="XAY07303.1"/>
    <property type="molecule type" value="Genomic_DNA"/>
</dbReference>
<dbReference type="InterPro" id="IPR029069">
    <property type="entry name" value="HotDog_dom_sf"/>
</dbReference>
<feature type="domain" description="MaoC-like" evidence="2">
    <location>
        <begin position="13"/>
        <end position="111"/>
    </location>
</feature>